<gene>
    <name evidence="2" type="ORF">B0T16DRAFT_450612</name>
</gene>
<organism evidence="2 3">
    <name type="scientific">Cercophora newfieldiana</name>
    <dbReference type="NCBI Taxonomy" id="92897"/>
    <lineage>
        <taxon>Eukaryota</taxon>
        <taxon>Fungi</taxon>
        <taxon>Dikarya</taxon>
        <taxon>Ascomycota</taxon>
        <taxon>Pezizomycotina</taxon>
        <taxon>Sordariomycetes</taxon>
        <taxon>Sordariomycetidae</taxon>
        <taxon>Sordariales</taxon>
        <taxon>Lasiosphaeriaceae</taxon>
        <taxon>Cercophora</taxon>
    </lineage>
</organism>
<reference evidence="2" key="1">
    <citation type="submission" date="2023-06" db="EMBL/GenBank/DDBJ databases">
        <title>Genome-scale phylogeny and comparative genomics of the fungal order Sordariales.</title>
        <authorList>
            <consortium name="Lawrence Berkeley National Laboratory"/>
            <person name="Hensen N."/>
            <person name="Bonometti L."/>
            <person name="Westerberg I."/>
            <person name="Brannstrom I.O."/>
            <person name="Guillou S."/>
            <person name="Cros-Aarteil S."/>
            <person name="Calhoun S."/>
            <person name="Haridas S."/>
            <person name="Kuo A."/>
            <person name="Mondo S."/>
            <person name="Pangilinan J."/>
            <person name="Riley R."/>
            <person name="Labutti K."/>
            <person name="Andreopoulos B."/>
            <person name="Lipzen A."/>
            <person name="Chen C."/>
            <person name="Yanf M."/>
            <person name="Daum C."/>
            <person name="Ng V."/>
            <person name="Clum A."/>
            <person name="Steindorff A."/>
            <person name="Ohm R."/>
            <person name="Martin F."/>
            <person name="Silar P."/>
            <person name="Natvig D."/>
            <person name="Lalanne C."/>
            <person name="Gautier V."/>
            <person name="Ament-Velasquez S.L."/>
            <person name="Kruys A."/>
            <person name="Hutchinson M.I."/>
            <person name="Powell A.J."/>
            <person name="Barry K."/>
            <person name="Miller A.N."/>
            <person name="Grigoriev I.V."/>
            <person name="Debuchy R."/>
            <person name="Gladieux P."/>
            <person name="Thoren M.H."/>
            <person name="Johannesson H."/>
        </authorList>
    </citation>
    <scope>NUCLEOTIDE SEQUENCE</scope>
    <source>
        <strain evidence="2">SMH2532-1</strain>
    </source>
</reference>
<dbReference type="EMBL" id="JAULSV010000001">
    <property type="protein sequence ID" value="KAK0654857.1"/>
    <property type="molecule type" value="Genomic_DNA"/>
</dbReference>
<evidence type="ECO:0000313" key="3">
    <source>
        <dbReference type="Proteomes" id="UP001174936"/>
    </source>
</evidence>
<feature type="compositionally biased region" description="Low complexity" evidence="1">
    <location>
        <begin position="139"/>
        <end position="148"/>
    </location>
</feature>
<sequence length="320" mass="34646">MHQPPPYGPRTYPRAERLSWQFFISPTLISNGNGVSHQVPADTNFDGLFLGRSRPFAPSKIRCKHLPESVRIAHTLQSRRVRVAFLPSLMATMASPRPRHSGDLDAPPTLMGMMMSCNDLPSTLTSSSSPSSPKPPKAAPAVTVTVTPITPPRSKPPRPASTWHSDADADADTSDSIASTAVDAPSTPIASRTAPNTPNAPHTHRDREREPLGSDTKQSQSSTLTEDFIQVSHPTSPDRSHSPDRSPPSSPPQGQRERGRLGHIVSISGIKRSLSQTDLRLGARRPSRIKAAVSRLSRNWTQHFGEGEGGRGGEEKRKGS</sequence>
<name>A0AA39YLL9_9PEZI</name>
<feature type="compositionally biased region" description="Pro residues" evidence="1">
    <location>
        <begin position="149"/>
        <end position="159"/>
    </location>
</feature>
<feature type="compositionally biased region" description="Basic and acidic residues" evidence="1">
    <location>
        <begin position="203"/>
        <end position="212"/>
    </location>
</feature>
<feature type="compositionally biased region" description="Basic and acidic residues" evidence="1">
    <location>
        <begin position="305"/>
        <end position="320"/>
    </location>
</feature>
<feature type="compositionally biased region" description="Polar residues" evidence="1">
    <location>
        <begin position="215"/>
        <end position="225"/>
    </location>
</feature>
<feature type="compositionally biased region" description="Low complexity" evidence="1">
    <location>
        <begin position="174"/>
        <end position="184"/>
    </location>
</feature>
<protein>
    <submittedName>
        <fullName evidence="2">Uncharacterized protein</fullName>
    </submittedName>
</protein>
<dbReference type="AlphaFoldDB" id="A0AA39YLL9"/>
<evidence type="ECO:0000313" key="2">
    <source>
        <dbReference type="EMBL" id="KAK0654857.1"/>
    </source>
</evidence>
<feature type="region of interest" description="Disordered" evidence="1">
    <location>
        <begin position="300"/>
        <end position="320"/>
    </location>
</feature>
<evidence type="ECO:0000256" key="1">
    <source>
        <dbReference type="SAM" id="MobiDB-lite"/>
    </source>
</evidence>
<dbReference type="Proteomes" id="UP001174936">
    <property type="component" value="Unassembled WGS sequence"/>
</dbReference>
<accession>A0AA39YLL9</accession>
<feature type="compositionally biased region" description="Polar residues" evidence="1">
    <location>
        <begin position="188"/>
        <end position="200"/>
    </location>
</feature>
<keyword evidence="3" id="KW-1185">Reference proteome</keyword>
<proteinExistence type="predicted"/>
<comment type="caution">
    <text evidence="2">The sequence shown here is derived from an EMBL/GenBank/DDBJ whole genome shotgun (WGS) entry which is preliminary data.</text>
</comment>
<feature type="compositionally biased region" description="Low complexity" evidence="1">
    <location>
        <begin position="120"/>
        <end position="131"/>
    </location>
</feature>
<feature type="region of interest" description="Disordered" evidence="1">
    <location>
        <begin position="93"/>
        <end position="261"/>
    </location>
</feature>